<feature type="chain" id="PRO_5015076662" evidence="1">
    <location>
        <begin position="21"/>
        <end position="185"/>
    </location>
</feature>
<evidence type="ECO:0000313" key="2">
    <source>
        <dbReference type="EMBL" id="KAF1765478.1"/>
    </source>
</evidence>
<sequence>MMNVHYALVLLVLLAVSVLSDQADPDAQYRKDLKQINYYNWLLHRHRTEKQKIEKVNKWVLGRNIVLLQANLADNSVSSDIKNARLVKLQEILDTPAPHNVSLIATETDFAKIRRFVHPVGNKPVTESIAELTAILSPQRRQARQGDAAGKQEKPEGLVEFQLSEREYQKFSKFLNKKTMRKKLT</sequence>
<organism evidence="3 4">
    <name type="scientific">Caenorhabditis remanei</name>
    <name type="common">Caenorhabditis vulgaris</name>
    <dbReference type="NCBI Taxonomy" id="31234"/>
    <lineage>
        <taxon>Eukaryota</taxon>
        <taxon>Metazoa</taxon>
        <taxon>Ecdysozoa</taxon>
        <taxon>Nematoda</taxon>
        <taxon>Chromadorea</taxon>
        <taxon>Rhabditida</taxon>
        <taxon>Rhabditina</taxon>
        <taxon>Rhabditomorpha</taxon>
        <taxon>Rhabditoidea</taxon>
        <taxon>Rhabditidae</taxon>
        <taxon>Peloderinae</taxon>
        <taxon>Caenorhabditis</taxon>
    </lineage>
</organism>
<evidence type="ECO:0000313" key="4">
    <source>
        <dbReference type="Proteomes" id="UP000216624"/>
    </source>
</evidence>
<keyword evidence="1" id="KW-0732">Signal</keyword>
<accession>A0A261B0L0</accession>
<evidence type="ECO:0000256" key="1">
    <source>
        <dbReference type="SAM" id="SignalP"/>
    </source>
</evidence>
<dbReference type="Proteomes" id="UP000216624">
    <property type="component" value="Unassembled WGS sequence"/>
</dbReference>
<reference evidence="3" key="2">
    <citation type="submission" date="2017-08" db="EMBL/GenBank/DDBJ databases">
        <authorList>
            <person name="de Groot N.N."/>
        </authorList>
    </citation>
    <scope>NUCLEOTIDE SEQUENCE [LARGE SCALE GENOMIC DNA]</scope>
    <source>
        <strain evidence="3">PX439</strain>
    </source>
</reference>
<protein>
    <submittedName>
        <fullName evidence="3">Uncharacterized protein</fullName>
    </submittedName>
</protein>
<dbReference type="EMBL" id="NMWX01000004">
    <property type="protein sequence ID" value="OZG03839.1"/>
    <property type="molecule type" value="Genomic_DNA"/>
</dbReference>
<proteinExistence type="predicted"/>
<reference evidence="2 5" key="3">
    <citation type="submission" date="2019-12" db="EMBL/GenBank/DDBJ databases">
        <title>Chromosome-level assembly of the Caenorhabditis remanei genome.</title>
        <authorList>
            <person name="Teterina A.A."/>
            <person name="Willis J.H."/>
            <person name="Phillips P.C."/>
        </authorList>
    </citation>
    <scope>NUCLEOTIDE SEQUENCE [LARGE SCALE GENOMIC DNA]</scope>
    <source>
        <strain evidence="2 5">PX506</strain>
        <tissue evidence="2">Whole organism</tissue>
    </source>
</reference>
<reference evidence="4" key="1">
    <citation type="submission" date="2017-08" db="EMBL/GenBank/DDBJ databases">
        <authorList>
            <person name="Fierst J.L."/>
        </authorList>
    </citation>
    <scope>NUCLEOTIDE SEQUENCE [LARGE SCALE GENOMIC DNA]</scope>
    <source>
        <strain evidence="4">PX439</strain>
    </source>
</reference>
<dbReference type="AlphaFoldDB" id="A0A261B0L0"/>
<evidence type="ECO:0000313" key="5">
    <source>
        <dbReference type="Proteomes" id="UP000483820"/>
    </source>
</evidence>
<gene>
    <name evidence="3" type="ORF">FL82_05338</name>
    <name evidence="2" type="ORF">GCK72_005430</name>
</gene>
<comment type="caution">
    <text evidence="3">The sequence shown here is derived from an EMBL/GenBank/DDBJ whole genome shotgun (WGS) entry which is preliminary data.</text>
</comment>
<feature type="signal peptide" evidence="1">
    <location>
        <begin position="1"/>
        <end position="20"/>
    </location>
</feature>
<dbReference type="Proteomes" id="UP000483820">
    <property type="component" value="Chromosome II"/>
</dbReference>
<feature type="non-terminal residue" evidence="3">
    <location>
        <position position="1"/>
    </location>
</feature>
<name>A0A261B0L0_CAERE</name>
<keyword evidence="4" id="KW-1185">Reference proteome</keyword>
<evidence type="ECO:0000313" key="3">
    <source>
        <dbReference type="EMBL" id="OZG03839.1"/>
    </source>
</evidence>
<dbReference type="EMBL" id="WUAV01000002">
    <property type="protein sequence ID" value="KAF1765478.1"/>
    <property type="molecule type" value="Genomic_DNA"/>
</dbReference>